<dbReference type="InterPro" id="IPR000424">
    <property type="entry name" value="Primosome_PriB/ssb"/>
</dbReference>
<dbReference type="InterPro" id="IPR012340">
    <property type="entry name" value="NA-bd_OB-fold"/>
</dbReference>
<dbReference type="PROSITE" id="PS50935">
    <property type="entry name" value="SSB"/>
    <property type="match status" value="1"/>
</dbReference>
<feature type="compositionally biased region" description="Basic and acidic residues" evidence="3">
    <location>
        <begin position="130"/>
        <end position="139"/>
    </location>
</feature>
<reference evidence="5" key="1">
    <citation type="journal article" date="2019" name="Int. J. Syst. Evol. Microbiol.">
        <title>The Global Catalogue of Microorganisms (GCM) 10K type strain sequencing project: providing services to taxonomists for standard genome sequencing and annotation.</title>
        <authorList>
            <consortium name="The Broad Institute Genomics Platform"/>
            <consortium name="The Broad Institute Genome Sequencing Center for Infectious Disease"/>
            <person name="Wu L."/>
            <person name="Ma J."/>
        </authorList>
    </citation>
    <scope>NUCLEOTIDE SEQUENCE [LARGE SCALE GENOMIC DNA]</scope>
    <source>
        <strain evidence="5">JCM 12762</strain>
    </source>
</reference>
<dbReference type="InterPro" id="IPR011344">
    <property type="entry name" value="ssDNA-bd"/>
</dbReference>
<evidence type="ECO:0000313" key="4">
    <source>
        <dbReference type="EMBL" id="GAA1215824.1"/>
    </source>
</evidence>
<comment type="caution">
    <text evidence="4">The sequence shown here is derived from an EMBL/GenBank/DDBJ whole genome shotgun (WGS) entry which is preliminary data.</text>
</comment>
<accession>A0ABP4G9M0</accession>
<sequence>MTDSITVSGLVATVPRHIVTGEGLPITSFRLASTQRRFDRSNQRWIDGETNWYTITSFRQLAINSATSVGKGDRVVLTGRLKIREWENADRSGTNIEIEADSLGHDLMWGTAQFSRTIANTGGGGTQHGGSHDAARDEFESAADEDAGNDSGDLAADSEQSEDRELEPVTPF</sequence>
<dbReference type="Gene3D" id="2.40.50.140">
    <property type="entry name" value="Nucleic acid-binding proteins"/>
    <property type="match status" value="1"/>
</dbReference>
<dbReference type="Pfam" id="PF00436">
    <property type="entry name" value="SSB"/>
    <property type="match status" value="1"/>
</dbReference>
<dbReference type="PIRSF" id="PIRSF002070">
    <property type="entry name" value="SSB"/>
    <property type="match status" value="1"/>
</dbReference>
<keyword evidence="5" id="KW-1185">Reference proteome</keyword>
<evidence type="ECO:0000256" key="1">
    <source>
        <dbReference type="ARBA" id="ARBA00023125"/>
    </source>
</evidence>
<evidence type="ECO:0000313" key="5">
    <source>
        <dbReference type="Proteomes" id="UP001500943"/>
    </source>
</evidence>
<keyword evidence="1 2" id="KW-0238">DNA-binding</keyword>
<dbReference type="CDD" id="cd04496">
    <property type="entry name" value="SSB_OBF"/>
    <property type="match status" value="1"/>
</dbReference>
<dbReference type="EMBL" id="BAAAKW010000026">
    <property type="protein sequence ID" value="GAA1215824.1"/>
    <property type="molecule type" value="Genomic_DNA"/>
</dbReference>
<dbReference type="RefSeq" id="WP_343924439.1">
    <property type="nucleotide sequence ID" value="NZ_BAAAKW010000026.1"/>
</dbReference>
<dbReference type="SUPFAM" id="SSF50249">
    <property type="entry name" value="Nucleic acid-binding proteins"/>
    <property type="match status" value="1"/>
</dbReference>
<name>A0ABP4G9M0_9MICO</name>
<feature type="region of interest" description="Disordered" evidence="3">
    <location>
        <begin position="118"/>
        <end position="172"/>
    </location>
</feature>
<evidence type="ECO:0000256" key="2">
    <source>
        <dbReference type="PIRNR" id="PIRNR002070"/>
    </source>
</evidence>
<dbReference type="Proteomes" id="UP001500943">
    <property type="component" value="Unassembled WGS sequence"/>
</dbReference>
<gene>
    <name evidence="4" type="ORF">GCM10009655_13900</name>
</gene>
<evidence type="ECO:0000256" key="3">
    <source>
        <dbReference type="SAM" id="MobiDB-lite"/>
    </source>
</evidence>
<feature type="compositionally biased region" description="Basic and acidic residues" evidence="3">
    <location>
        <begin position="161"/>
        <end position="172"/>
    </location>
</feature>
<protein>
    <recommendedName>
        <fullName evidence="2">Single-stranded DNA-binding protein</fullName>
    </recommendedName>
</protein>
<proteinExistence type="predicted"/>
<organism evidence="4 5">
    <name type="scientific">Rhodoglobus aureus</name>
    <dbReference type="NCBI Taxonomy" id="191497"/>
    <lineage>
        <taxon>Bacteria</taxon>
        <taxon>Bacillati</taxon>
        <taxon>Actinomycetota</taxon>
        <taxon>Actinomycetes</taxon>
        <taxon>Micrococcales</taxon>
        <taxon>Microbacteriaceae</taxon>
        <taxon>Rhodoglobus</taxon>
    </lineage>
</organism>